<dbReference type="InterPro" id="IPR015287">
    <property type="entry name" value="Colicin_D_immunity_dom"/>
</dbReference>
<evidence type="ECO:0000313" key="3">
    <source>
        <dbReference type="Proteomes" id="UP001409291"/>
    </source>
</evidence>
<accession>A0ABV0BTK0</accession>
<proteinExistence type="predicted"/>
<keyword evidence="3" id="KW-1185">Reference proteome</keyword>
<protein>
    <submittedName>
        <fullName evidence="2">Colicin immunity domain-containing protein</fullName>
    </submittedName>
</protein>
<dbReference type="Gene3D" id="1.20.120.650">
    <property type="entry name" value="Colicin D"/>
    <property type="match status" value="1"/>
</dbReference>
<reference evidence="2 3" key="1">
    <citation type="submission" date="2024-04" db="EMBL/GenBank/DDBJ databases">
        <title>WGS of bacteria from Torrens River.</title>
        <authorList>
            <person name="Wyrsch E.R."/>
            <person name="Drigo B."/>
        </authorList>
    </citation>
    <scope>NUCLEOTIDE SEQUENCE [LARGE SCALE GENOMIC DNA]</scope>
    <source>
        <strain evidence="2 3">TWI391</strain>
    </source>
</reference>
<sequence length="104" mass="12525">MVNYIKLLDKINFQKYIYLIDVFLSNEITVSCFLQHFLQTRREDNYWLTSSFDDEVNSIMDSIFLDIDEYNPEELYDPSDGFNINEEELRIRLDNKVSLLKKLI</sequence>
<comment type="caution">
    <text evidence="2">The sequence shown here is derived from an EMBL/GenBank/DDBJ whole genome shotgun (WGS) entry which is preliminary data.</text>
</comment>
<dbReference type="Proteomes" id="UP001409291">
    <property type="component" value="Unassembled WGS sequence"/>
</dbReference>
<feature type="domain" description="Colicin D immunity protein" evidence="1">
    <location>
        <begin position="15"/>
        <end position="95"/>
    </location>
</feature>
<dbReference type="InterPro" id="IPR036471">
    <property type="entry name" value="Colicin_D_sf"/>
</dbReference>
<evidence type="ECO:0000259" key="1">
    <source>
        <dbReference type="Pfam" id="PF09204"/>
    </source>
</evidence>
<evidence type="ECO:0000313" key="2">
    <source>
        <dbReference type="EMBL" id="MEN5377912.1"/>
    </source>
</evidence>
<gene>
    <name evidence="2" type="ORF">ABE541_11605</name>
</gene>
<organism evidence="2 3">
    <name type="scientific">Sphingobacterium kitahiroshimense</name>
    <dbReference type="NCBI Taxonomy" id="470446"/>
    <lineage>
        <taxon>Bacteria</taxon>
        <taxon>Pseudomonadati</taxon>
        <taxon>Bacteroidota</taxon>
        <taxon>Sphingobacteriia</taxon>
        <taxon>Sphingobacteriales</taxon>
        <taxon>Sphingobacteriaceae</taxon>
        <taxon>Sphingobacterium</taxon>
    </lineage>
</organism>
<dbReference type="RefSeq" id="WP_346581327.1">
    <property type="nucleotide sequence ID" value="NZ_JBDJNQ010000004.1"/>
</dbReference>
<dbReference type="EMBL" id="JBDJNQ010000004">
    <property type="protein sequence ID" value="MEN5377912.1"/>
    <property type="molecule type" value="Genomic_DNA"/>
</dbReference>
<dbReference type="Pfam" id="PF09204">
    <property type="entry name" value="Colicin_immun"/>
    <property type="match status" value="1"/>
</dbReference>
<name>A0ABV0BTK0_9SPHI</name>